<dbReference type="Proteomes" id="UP000295680">
    <property type="component" value="Unassembled WGS sequence"/>
</dbReference>
<comment type="caution">
    <text evidence="2">The sequence shown here is derived from an EMBL/GenBank/DDBJ whole genome shotgun (WGS) entry which is preliminary data.</text>
</comment>
<dbReference type="EMBL" id="SLWS01000020">
    <property type="protein sequence ID" value="TCO45929.1"/>
    <property type="molecule type" value="Genomic_DNA"/>
</dbReference>
<gene>
    <name evidence="2" type="ORF">EV192_120115</name>
</gene>
<sequence>MPAIETTRLGKTPVGLVRRHGVPAAQLAVHTGGRTVAVAGGDVSADAKFPVGSITKAFTASLAMLQAAEGDLESLFERYQDIAVAADEPVEFQNPAVIVSVKRLPVDLRPR</sequence>
<dbReference type="AlphaFoldDB" id="A0A4R2IPH3"/>
<proteinExistence type="predicted"/>
<keyword evidence="3" id="KW-1185">Reference proteome</keyword>
<dbReference type="InterPro" id="IPR001466">
    <property type="entry name" value="Beta-lactam-related"/>
</dbReference>
<evidence type="ECO:0000313" key="2">
    <source>
        <dbReference type="EMBL" id="TCO45929.1"/>
    </source>
</evidence>
<dbReference type="InterPro" id="IPR012338">
    <property type="entry name" value="Beta-lactam/transpept-like"/>
</dbReference>
<dbReference type="Pfam" id="PF00144">
    <property type="entry name" value="Beta-lactamase"/>
    <property type="match status" value="1"/>
</dbReference>
<evidence type="ECO:0000313" key="3">
    <source>
        <dbReference type="Proteomes" id="UP000295680"/>
    </source>
</evidence>
<evidence type="ECO:0000259" key="1">
    <source>
        <dbReference type="Pfam" id="PF00144"/>
    </source>
</evidence>
<name>A0A4R2IPH3_9PSEU</name>
<organism evidence="2 3">
    <name type="scientific">Actinocrispum wychmicini</name>
    <dbReference type="NCBI Taxonomy" id="1213861"/>
    <lineage>
        <taxon>Bacteria</taxon>
        <taxon>Bacillati</taxon>
        <taxon>Actinomycetota</taxon>
        <taxon>Actinomycetes</taxon>
        <taxon>Pseudonocardiales</taxon>
        <taxon>Pseudonocardiaceae</taxon>
        <taxon>Actinocrispum</taxon>
    </lineage>
</organism>
<accession>A0A4R2IPH3</accession>
<feature type="domain" description="Beta-lactamase-related" evidence="1">
    <location>
        <begin position="16"/>
        <end position="80"/>
    </location>
</feature>
<protein>
    <submittedName>
        <fullName evidence="2">Beta-lactamase</fullName>
    </submittedName>
</protein>
<reference evidence="2 3" key="1">
    <citation type="submission" date="2019-03" db="EMBL/GenBank/DDBJ databases">
        <title>Genomic Encyclopedia of Type Strains, Phase IV (KMG-IV): sequencing the most valuable type-strain genomes for metagenomic binning, comparative biology and taxonomic classification.</title>
        <authorList>
            <person name="Goeker M."/>
        </authorList>
    </citation>
    <scope>NUCLEOTIDE SEQUENCE [LARGE SCALE GENOMIC DNA]</scope>
    <source>
        <strain evidence="2 3">DSM 45934</strain>
    </source>
</reference>
<dbReference type="Gene3D" id="3.40.710.10">
    <property type="entry name" value="DD-peptidase/beta-lactamase superfamily"/>
    <property type="match status" value="1"/>
</dbReference>
<dbReference type="SUPFAM" id="SSF56601">
    <property type="entry name" value="beta-lactamase/transpeptidase-like"/>
    <property type="match status" value="1"/>
</dbReference>
<dbReference type="RefSeq" id="WP_132126113.1">
    <property type="nucleotide sequence ID" value="NZ_SLWS01000020.1"/>
</dbReference>